<sequence length="470" mass="53263">MRKLKIFGCFLFTALLILGGCSNNGNEKEAANKEKEKQTEGVENTQPGKEVVSTAEEPGETEQPDEEFRKYFTEDPEEMVQLEPGPYSGDNYDLEAIKKEIDQFPQGETPEDYYYRLVALVAEDYRFFYEAMQDVDTDYEDPSAHPDGELGTPPETASKQLNVQILFDASGSMRAEIGGKSRMALAKEAVNDFVKELPEEVNVSLRVYGHKGTGSDADKELSCSSSEVIYPLGAFEQKKFSKALDQFDPAGWTPLAASIEAAMDDLKDETGENVENIIYVVSDGVETCDGDPVKAAERLNQSDIQAIVNIIGFDVDDAGQKALKKVAKAGKGEYATVRSQQDFQKFFEQEKQALREEWQEWSNKNNSQYVQSQHERVDELLEIEKRATDLTKIEEEHLDELVAYWNETLSEEESKQKILAIHAGKRERTLRSYAFKTAVAYRDQLRSKGLEIRDQVRNKAREERDRLKEE</sequence>
<protein>
    <recommendedName>
        <fullName evidence="3">VWFA domain-containing protein</fullName>
    </recommendedName>
</protein>
<feature type="signal peptide" evidence="2">
    <location>
        <begin position="1"/>
        <end position="25"/>
    </location>
</feature>
<dbReference type="InterPro" id="IPR002035">
    <property type="entry name" value="VWF_A"/>
</dbReference>
<evidence type="ECO:0000313" key="5">
    <source>
        <dbReference type="Proteomes" id="UP000679950"/>
    </source>
</evidence>
<feature type="chain" id="PRO_5045906739" description="VWFA domain-containing protein" evidence="2">
    <location>
        <begin position="26"/>
        <end position="470"/>
    </location>
</feature>
<dbReference type="Gene3D" id="3.40.50.410">
    <property type="entry name" value="von Willebrand factor, type A domain"/>
    <property type="match status" value="1"/>
</dbReference>
<organism evidence="4 5">
    <name type="scientific">Lederbergia ruris</name>
    <dbReference type="NCBI Taxonomy" id="217495"/>
    <lineage>
        <taxon>Bacteria</taxon>
        <taxon>Bacillati</taxon>
        <taxon>Bacillota</taxon>
        <taxon>Bacilli</taxon>
        <taxon>Bacillales</taxon>
        <taxon>Bacillaceae</taxon>
        <taxon>Lederbergia</taxon>
    </lineage>
</organism>
<dbReference type="SMART" id="SM00327">
    <property type="entry name" value="VWA"/>
    <property type="match status" value="1"/>
</dbReference>
<dbReference type="EMBL" id="BORB01000050">
    <property type="protein sequence ID" value="GIN59583.1"/>
    <property type="molecule type" value="Genomic_DNA"/>
</dbReference>
<reference evidence="4 5" key="1">
    <citation type="submission" date="2021-03" db="EMBL/GenBank/DDBJ databases">
        <title>Antimicrobial resistance genes in bacteria isolated from Japanese honey, and their potential for conferring macrolide and lincosamide resistance in the American foulbrood pathogen Paenibacillus larvae.</title>
        <authorList>
            <person name="Okamoto M."/>
            <person name="Kumagai M."/>
            <person name="Kanamori H."/>
            <person name="Takamatsu D."/>
        </authorList>
    </citation>
    <scope>NUCLEOTIDE SEQUENCE [LARGE SCALE GENOMIC DNA]</scope>
    <source>
        <strain evidence="4 5">J8TS2</strain>
    </source>
</reference>
<proteinExistence type="predicted"/>
<comment type="caution">
    <text evidence="4">The sequence shown here is derived from an EMBL/GenBank/DDBJ whole genome shotgun (WGS) entry which is preliminary data.</text>
</comment>
<feature type="compositionally biased region" description="Basic and acidic residues" evidence="1">
    <location>
        <begin position="27"/>
        <end position="40"/>
    </location>
</feature>
<gene>
    <name evidence="4" type="ORF">J8TS2_39020</name>
</gene>
<evidence type="ECO:0000256" key="1">
    <source>
        <dbReference type="SAM" id="MobiDB-lite"/>
    </source>
</evidence>
<accession>A0ABQ4KNR1</accession>
<dbReference type="Proteomes" id="UP000679950">
    <property type="component" value="Unassembled WGS sequence"/>
</dbReference>
<name>A0ABQ4KNR1_9BACI</name>
<feature type="region of interest" description="Disordered" evidence="1">
    <location>
        <begin position="27"/>
        <end position="66"/>
    </location>
</feature>
<keyword evidence="5" id="KW-1185">Reference proteome</keyword>
<dbReference type="Pfam" id="PF00092">
    <property type="entry name" value="VWA"/>
    <property type="match status" value="1"/>
</dbReference>
<dbReference type="PROSITE" id="PS51257">
    <property type="entry name" value="PROKAR_LIPOPROTEIN"/>
    <property type="match status" value="1"/>
</dbReference>
<evidence type="ECO:0000259" key="3">
    <source>
        <dbReference type="PROSITE" id="PS50234"/>
    </source>
</evidence>
<keyword evidence="2" id="KW-0732">Signal</keyword>
<dbReference type="InterPro" id="IPR036465">
    <property type="entry name" value="vWFA_dom_sf"/>
</dbReference>
<feature type="domain" description="VWFA" evidence="3">
    <location>
        <begin position="162"/>
        <end position="354"/>
    </location>
</feature>
<evidence type="ECO:0000313" key="4">
    <source>
        <dbReference type="EMBL" id="GIN59583.1"/>
    </source>
</evidence>
<dbReference type="RefSeq" id="WP_212967344.1">
    <property type="nucleotide sequence ID" value="NZ_BORB01000050.1"/>
</dbReference>
<dbReference type="PROSITE" id="PS50234">
    <property type="entry name" value="VWFA"/>
    <property type="match status" value="1"/>
</dbReference>
<dbReference type="SUPFAM" id="SSF53300">
    <property type="entry name" value="vWA-like"/>
    <property type="match status" value="1"/>
</dbReference>
<evidence type="ECO:0000256" key="2">
    <source>
        <dbReference type="SAM" id="SignalP"/>
    </source>
</evidence>